<evidence type="ECO:0000256" key="1">
    <source>
        <dbReference type="ARBA" id="ARBA00023125"/>
    </source>
</evidence>
<dbReference type="PROSITE" id="PS50943">
    <property type="entry name" value="HTH_CROC1"/>
    <property type="match status" value="1"/>
</dbReference>
<dbReference type="Pfam" id="PF01381">
    <property type="entry name" value="HTH_3"/>
    <property type="match status" value="1"/>
</dbReference>
<sequence length="78" mass="8762">MANKNPNLILLGAKIRSLRESFGYSQEGFANELGFDRAYYGGIERGERNVAALNLIQIAQTLNVELEELFPPIDEFQS</sequence>
<dbReference type="GO" id="GO:0003677">
    <property type="term" value="F:DNA binding"/>
    <property type="evidence" value="ECO:0007669"/>
    <property type="project" value="UniProtKB-KW"/>
</dbReference>
<dbReference type="PANTHER" id="PTHR46797">
    <property type="entry name" value="HTH-TYPE TRANSCRIPTIONAL REGULATOR"/>
    <property type="match status" value="1"/>
</dbReference>
<dbReference type="AlphaFoldDB" id="A0A3B1A9P4"/>
<dbReference type="InterPro" id="IPR010982">
    <property type="entry name" value="Lambda_DNA-bd_dom_sf"/>
</dbReference>
<dbReference type="InterPro" id="IPR001387">
    <property type="entry name" value="Cro/C1-type_HTH"/>
</dbReference>
<evidence type="ECO:0000313" key="3">
    <source>
        <dbReference type="EMBL" id="VAW89546.1"/>
    </source>
</evidence>
<keyword evidence="1" id="KW-0238">DNA-binding</keyword>
<name>A0A3B1A9P4_9ZZZZ</name>
<dbReference type="GO" id="GO:0005829">
    <property type="term" value="C:cytosol"/>
    <property type="evidence" value="ECO:0007669"/>
    <property type="project" value="TreeGrafter"/>
</dbReference>
<accession>A0A3B1A9P4</accession>
<dbReference type="CDD" id="cd00093">
    <property type="entry name" value="HTH_XRE"/>
    <property type="match status" value="1"/>
</dbReference>
<gene>
    <name evidence="3" type="ORF">MNBD_GAMMA18-489</name>
</gene>
<dbReference type="SUPFAM" id="SSF47413">
    <property type="entry name" value="lambda repressor-like DNA-binding domains"/>
    <property type="match status" value="1"/>
</dbReference>
<dbReference type="EMBL" id="UOFP01000278">
    <property type="protein sequence ID" value="VAW89546.1"/>
    <property type="molecule type" value="Genomic_DNA"/>
</dbReference>
<dbReference type="InterPro" id="IPR050807">
    <property type="entry name" value="TransReg_Diox_bact_type"/>
</dbReference>
<dbReference type="PANTHER" id="PTHR46797:SF1">
    <property type="entry name" value="METHYLPHOSPHONATE SYNTHASE"/>
    <property type="match status" value="1"/>
</dbReference>
<reference evidence="3" key="1">
    <citation type="submission" date="2018-06" db="EMBL/GenBank/DDBJ databases">
        <authorList>
            <person name="Zhirakovskaya E."/>
        </authorList>
    </citation>
    <scope>NUCLEOTIDE SEQUENCE</scope>
</reference>
<protein>
    <recommendedName>
        <fullName evidence="2">HTH cro/C1-type domain-containing protein</fullName>
    </recommendedName>
</protein>
<dbReference type="SMART" id="SM00530">
    <property type="entry name" value="HTH_XRE"/>
    <property type="match status" value="1"/>
</dbReference>
<organism evidence="3">
    <name type="scientific">hydrothermal vent metagenome</name>
    <dbReference type="NCBI Taxonomy" id="652676"/>
    <lineage>
        <taxon>unclassified sequences</taxon>
        <taxon>metagenomes</taxon>
        <taxon>ecological metagenomes</taxon>
    </lineage>
</organism>
<evidence type="ECO:0000259" key="2">
    <source>
        <dbReference type="PROSITE" id="PS50943"/>
    </source>
</evidence>
<dbReference type="GO" id="GO:0003700">
    <property type="term" value="F:DNA-binding transcription factor activity"/>
    <property type="evidence" value="ECO:0007669"/>
    <property type="project" value="TreeGrafter"/>
</dbReference>
<dbReference type="Gene3D" id="1.10.260.40">
    <property type="entry name" value="lambda repressor-like DNA-binding domains"/>
    <property type="match status" value="1"/>
</dbReference>
<proteinExistence type="predicted"/>
<feature type="domain" description="HTH cro/C1-type" evidence="2">
    <location>
        <begin position="15"/>
        <end position="69"/>
    </location>
</feature>